<evidence type="ECO:0000313" key="5">
    <source>
        <dbReference type="RefSeq" id="XP_053539509.1"/>
    </source>
</evidence>
<evidence type="ECO:0000313" key="3">
    <source>
        <dbReference type="RefSeq" id="XP_017335584.1"/>
    </source>
</evidence>
<reference evidence="1" key="1">
    <citation type="journal article" date="2016" name="Nat. Commun.">
        <title>The channel catfish genome sequence provides insights into the evolution of scale formation in teleosts.</title>
        <authorList>
            <person name="Liu Z."/>
            <person name="Liu S."/>
            <person name="Yao J."/>
            <person name="Bao L."/>
            <person name="Zhang J."/>
            <person name="Li Y."/>
            <person name="Jiang C."/>
            <person name="Sun L."/>
            <person name="Wang R."/>
            <person name="Zhang Y."/>
            <person name="Zhou T."/>
            <person name="Zeng Q."/>
            <person name="Fu Q."/>
            <person name="Gao S."/>
            <person name="Li N."/>
            <person name="Koren S."/>
            <person name="Jiang Y."/>
            <person name="Zimin A."/>
            <person name="Xu P."/>
            <person name="Phillippy A.M."/>
            <person name="Geng X."/>
            <person name="Song L."/>
            <person name="Sun F."/>
            <person name="Li C."/>
            <person name="Wang X."/>
            <person name="Chen A."/>
            <person name="Jin Y."/>
            <person name="Yuan Z."/>
            <person name="Yang Y."/>
            <person name="Tan S."/>
            <person name="Peatman E."/>
            <person name="Lu J."/>
            <person name="Qin Z."/>
            <person name="Dunham R."/>
            <person name="Li Z."/>
            <person name="Sonstegard T."/>
            <person name="Feng J."/>
            <person name="Danzmann R.G."/>
            <person name="Schroeder S."/>
            <person name="Scheffler B."/>
            <person name="Duke M.V."/>
            <person name="Ballard L."/>
            <person name="Kucuktas H."/>
            <person name="Kaltenboeck L."/>
            <person name="Liu H."/>
            <person name="Armbruster J."/>
            <person name="Xie Y."/>
            <person name="Kirby M.L."/>
            <person name="Tian Y."/>
            <person name="Flanagan M.E."/>
            <person name="Mu W."/>
            <person name="Waldbieser G.C."/>
        </authorList>
    </citation>
    <scope>NUCLEOTIDE SEQUENCE [LARGE SCALE GENOMIC DNA]</scope>
    <source>
        <strain evidence="1">SDA103</strain>
    </source>
</reference>
<dbReference type="KEGG" id="ipu:108272025"/>
<evidence type="ECO:0000313" key="2">
    <source>
        <dbReference type="RefSeq" id="XP_017335580.1"/>
    </source>
</evidence>
<organism evidence="1 2">
    <name type="scientific">Ictalurus punctatus</name>
    <name type="common">Channel catfish</name>
    <name type="synonym">Silurus punctatus</name>
    <dbReference type="NCBI Taxonomy" id="7998"/>
    <lineage>
        <taxon>Eukaryota</taxon>
        <taxon>Metazoa</taxon>
        <taxon>Chordata</taxon>
        <taxon>Craniata</taxon>
        <taxon>Vertebrata</taxon>
        <taxon>Euteleostomi</taxon>
        <taxon>Actinopterygii</taxon>
        <taxon>Neopterygii</taxon>
        <taxon>Teleostei</taxon>
        <taxon>Ostariophysi</taxon>
        <taxon>Siluriformes</taxon>
        <taxon>Ictaluridae</taxon>
        <taxon>Ictalurus</taxon>
    </lineage>
</organism>
<sequence length="127" mass="14274">MEETEQGLMPEEMEVPFISYHLSDRGVTDIGLKLCALRQAFSTLLASIQNFLFVVGKKIVMRLAAANTQDVVGVQLAYESLVRILRKPSYQESIMTELFRGPAPPLQLPQHVLCAASLQLLREWLNT</sequence>
<keyword evidence="1" id="KW-1185">Reference proteome</keyword>
<dbReference type="RefSeq" id="XP_017335580.1">
    <property type="nucleotide sequence ID" value="XM_017480091.3"/>
</dbReference>
<dbReference type="RefSeq" id="XP_053539509.1">
    <property type="nucleotide sequence ID" value="XM_053683534.1"/>
</dbReference>
<gene>
    <name evidence="2 3 4 5 6 7" type="primary">LOC108272025</name>
</gene>
<dbReference type="RefSeq" id="XP_017335584.1">
    <property type="nucleotide sequence ID" value="XM_017480095.3"/>
</dbReference>
<evidence type="ECO:0000313" key="7">
    <source>
        <dbReference type="RefSeq" id="XP_053539511.1"/>
    </source>
</evidence>
<dbReference type="RefSeq" id="XP_053539510.1">
    <property type="nucleotide sequence ID" value="XM_053683535.1"/>
</dbReference>
<dbReference type="RefSeq" id="XP_017335587.1">
    <property type="nucleotide sequence ID" value="XM_017480098.3"/>
</dbReference>
<reference evidence="2 3" key="2">
    <citation type="submission" date="2025-04" db="UniProtKB">
        <authorList>
            <consortium name="RefSeq"/>
        </authorList>
    </citation>
    <scope>IDENTIFICATION</scope>
    <source>
        <tissue evidence="2 3">Blood</tissue>
    </source>
</reference>
<dbReference type="OrthoDB" id="8964675at2759"/>
<dbReference type="GeneID" id="108272025"/>
<dbReference type="Proteomes" id="UP000221080">
    <property type="component" value="Chromosome 11"/>
</dbReference>
<proteinExistence type="predicted"/>
<dbReference type="RefSeq" id="XP_053539511.1">
    <property type="nucleotide sequence ID" value="XM_053683536.1"/>
</dbReference>
<evidence type="ECO:0000313" key="6">
    <source>
        <dbReference type="RefSeq" id="XP_053539510.1"/>
    </source>
</evidence>
<dbReference type="AlphaFoldDB" id="A0A2D0S041"/>
<evidence type="ECO:0000313" key="1">
    <source>
        <dbReference type="Proteomes" id="UP000221080"/>
    </source>
</evidence>
<protein>
    <submittedName>
        <fullName evidence="2 3">Uncharacterized protein LOC108272025</fullName>
    </submittedName>
</protein>
<name>A0A2D0S041_ICTPU</name>
<evidence type="ECO:0000313" key="4">
    <source>
        <dbReference type="RefSeq" id="XP_017335587.1"/>
    </source>
</evidence>
<accession>A0A2D0S041</accession>